<evidence type="ECO:0000256" key="1">
    <source>
        <dbReference type="ARBA" id="ARBA00009356"/>
    </source>
</evidence>
<keyword evidence="4" id="KW-0175">Coiled coil</keyword>
<dbReference type="GO" id="GO:0002181">
    <property type="term" value="P:cytoplasmic translation"/>
    <property type="evidence" value="ECO:0007669"/>
    <property type="project" value="TreeGrafter"/>
</dbReference>
<feature type="region of interest" description="Disordered" evidence="5">
    <location>
        <begin position="574"/>
        <end position="594"/>
    </location>
</feature>
<dbReference type="EMBL" id="CAJNNV010029631">
    <property type="protein sequence ID" value="CAE8629369.1"/>
    <property type="molecule type" value="Genomic_DNA"/>
</dbReference>
<gene>
    <name evidence="7" type="ORF">PGLA1383_LOCUS45873</name>
</gene>
<dbReference type="InterPro" id="IPR036789">
    <property type="entry name" value="Ribosomal_uL6-like_a/b-dom_sf"/>
</dbReference>
<dbReference type="Pfam" id="PF00347">
    <property type="entry name" value="Ribosomal_L6"/>
    <property type="match status" value="2"/>
</dbReference>
<sequence length="704" mass="77310">MRTLCQEESLKVPKGMKITIKSKIVEVTGKHGVLKRDFKHLPIELRLTDGGKQVSARMYFAKTKQLSMLRSVCSHINNLFDGVEKKFEYKMRLVYAHFPINANIVNNGKTVEIRNFLGEKIVRTIHMLPGVLCEKSASVKDELLVKGTDIDLTSRSAALIHQSCLVKNKDIRKFLDGIYVSAHGTMEALGYIHSESDCASKHRSRFLLCTTHANLRADKGKQDKTKREVGKAIGANRERLERILERNHGELVRLSTTAVSDLKEDVLREVDEVLARLKQALAAVRGELHGAKERMDMAEVRRTGRSFNDLKGLVRRLDEERRLITRNSALAALLVTVCRRVLPVRQVDPASLRDIPPSFDGYRRIMEFYFFTDAGLYFFGDYPSGPNWFVRLKRNVAILMVRDRTGKVVYNDFAVSGEHRAPGAPLAPERGPLLSMDAQDEHGRVFNRQHDAEFKLLSGFCAAPCSWAHESLPACGNLESGGSSSSSSGNKTSDSINNNNDHSNNTSNGLAGSSNTSGSGSGSDSVEFWRERLRNWEGTGTLWSRKPLCASCAGAVAQVREFFPLLRISVSVGALPNGQKPGHRGRSSTDGKAFASGLHPIGVGFSSKFTLGCDRLERASSEQDQKGSEQSVSTAASSGEAPPHDALKEGLDAREAQEAREALAEALAKADDCPAPAGPPQEPNPAELCLFGSGKRIPIPVKPP</sequence>
<organism evidence="7 8">
    <name type="scientific">Polarella glacialis</name>
    <name type="common">Dinoflagellate</name>
    <dbReference type="NCBI Taxonomy" id="89957"/>
    <lineage>
        <taxon>Eukaryota</taxon>
        <taxon>Sar</taxon>
        <taxon>Alveolata</taxon>
        <taxon>Dinophyceae</taxon>
        <taxon>Suessiales</taxon>
        <taxon>Suessiaceae</taxon>
        <taxon>Polarella</taxon>
    </lineage>
</organism>
<evidence type="ECO:0000313" key="7">
    <source>
        <dbReference type="EMBL" id="CAE8629369.1"/>
    </source>
</evidence>
<dbReference type="FunFam" id="3.90.930.12:FF:000003">
    <property type="entry name" value="60S ribosomal protein L9"/>
    <property type="match status" value="1"/>
</dbReference>
<proteinExistence type="inferred from homology"/>
<dbReference type="InterPro" id="IPR020040">
    <property type="entry name" value="Ribosomal_uL6_a/b-dom"/>
</dbReference>
<dbReference type="PANTHER" id="PTHR11655">
    <property type="entry name" value="60S/50S RIBOSOMAL PROTEIN L6/L9"/>
    <property type="match status" value="1"/>
</dbReference>
<protein>
    <recommendedName>
        <fullName evidence="6">Large ribosomal subunit protein uL6 alpha-beta domain-containing protein</fullName>
    </recommendedName>
</protein>
<feature type="region of interest" description="Disordered" evidence="5">
    <location>
        <begin position="478"/>
        <end position="524"/>
    </location>
</feature>
<feature type="compositionally biased region" description="Low complexity" evidence="5">
    <location>
        <begin position="480"/>
        <end position="524"/>
    </location>
</feature>
<evidence type="ECO:0000259" key="6">
    <source>
        <dbReference type="Pfam" id="PF00347"/>
    </source>
</evidence>
<keyword evidence="2" id="KW-0689">Ribosomal protein</keyword>
<comment type="similarity">
    <text evidence="1">Belongs to the universal ribosomal protein uL6 family.</text>
</comment>
<comment type="caution">
    <text evidence="7">The sequence shown here is derived from an EMBL/GenBank/DDBJ whole genome shotgun (WGS) entry which is preliminary data.</text>
</comment>
<dbReference type="InterPro" id="IPR000702">
    <property type="entry name" value="Ribosomal_uL6-like"/>
</dbReference>
<dbReference type="PANTHER" id="PTHR11655:SF16">
    <property type="entry name" value="60S RIBOSOMAL PROTEIN L9"/>
    <property type="match status" value="1"/>
</dbReference>
<evidence type="ECO:0000256" key="5">
    <source>
        <dbReference type="SAM" id="MobiDB-lite"/>
    </source>
</evidence>
<keyword evidence="8" id="KW-1185">Reference proteome</keyword>
<feature type="domain" description="Large ribosomal subunit protein uL6 alpha-beta" evidence="6">
    <location>
        <begin position="12"/>
        <end position="85"/>
    </location>
</feature>
<keyword evidence="3" id="KW-0687">Ribonucleoprotein</keyword>
<evidence type="ECO:0000256" key="4">
    <source>
        <dbReference type="SAM" id="Coils"/>
    </source>
</evidence>
<feature type="domain" description="Large ribosomal subunit protein uL6 alpha-beta" evidence="6">
    <location>
        <begin position="98"/>
        <end position="177"/>
    </location>
</feature>
<reference evidence="7" key="1">
    <citation type="submission" date="2021-02" db="EMBL/GenBank/DDBJ databases">
        <authorList>
            <person name="Dougan E. K."/>
            <person name="Rhodes N."/>
            <person name="Thang M."/>
            <person name="Chan C."/>
        </authorList>
    </citation>
    <scope>NUCLEOTIDE SEQUENCE</scope>
</reference>
<dbReference type="GO" id="GO:0019843">
    <property type="term" value="F:rRNA binding"/>
    <property type="evidence" value="ECO:0007669"/>
    <property type="project" value="InterPro"/>
</dbReference>
<dbReference type="GO" id="GO:0003735">
    <property type="term" value="F:structural constituent of ribosome"/>
    <property type="evidence" value="ECO:0007669"/>
    <property type="project" value="InterPro"/>
</dbReference>
<feature type="compositionally biased region" description="Polar residues" evidence="5">
    <location>
        <begin position="628"/>
        <end position="637"/>
    </location>
</feature>
<evidence type="ECO:0000256" key="3">
    <source>
        <dbReference type="ARBA" id="ARBA00023274"/>
    </source>
</evidence>
<dbReference type="OrthoDB" id="10252633at2759"/>
<dbReference type="GO" id="GO:0022625">
    <property type="term" value="C:cytosolic large ribosomal subunit"/>
    <property type="evidence" value="ECO:0007669"/>
    <property type="project" value="TreeGrafter"/>
</dbReference>
<dbReference type="AlphaFoldDB" id="A0A813GUR0"/>
<dbReference type="SUPFAM" id="SSF56053">
    <property type="entry name" value="Ribosomal protein L6"/>
    <property type="match status" value="2"/>
</dbReference>
<feature type="coiled-coil region" evidence="4">
    <location>
        <begin position="263"/>
        <end position="294"/>
    </location>
</feature>
<feature type="compositionally biased region" description="Basic and acidic residues" evidence="5">
    <location>
        <begin position="642"/>
        <end position="672"/>
    </location>
</feature>
<feature type="region of interest" description="Disordered" evidence="5">
    <location>
        <begin position="619"/>
        <end position="704"/>
    </location>
</feature>
<dbReference type="Proteomes" id="UP000654075">
    <property type="component" value="Unassembled WGS sequence"/>
</dbReference>
<dbReference type="FunFam" id="3.90.930.12:FF:000004">
    <property type="entry name" value="60S ribosomal protein L9"/>
    <property type="match status" value="1"/>
</dbReference>
<accession>A0A813GUR0</accession>
<dbReference type="Gene3D" id="3.90.930.12">
    <property type="entry name" value="Ribosomal protein L6, alpha-beta domain"/>
    <property type="match status" value="2"/>
</dbReference>
<evidence type="ECO:0000256" key="2">
    <source>
        <dbReference type="ARBA" id="ARBA00022980"/>
    </source>
</evidence>
<name>A0A813GUR0_POLGL</name>
<evidence type="ECO:0000313" key="8">
    <source>
        <dbReference type="Proteomes" id="UP000654075"/>
    </source>
</evidence>